<dbReference type="Pfam" id="PF00691">
    <property type="entry name" value="OmpA"/>
    <property type="match status" value="2"/>
</dbReference>
<gene>
    <name evidence="5" type="ORF">HMF3257_04065</name>
</gene>
<reference evidence="5 6" key="1">
    <citation type="submission" date="2018-06" db="EMBL/GenBank/DDBJ databases">
        <title>Spirosoma sp. HMF3257 Genome sequencing and assembly.</title>
        <authorList>
            <person name="Kang H."/>
            <person name="Cha I."/>
            <person name="Kim H."/>
            <person name="Kang J."/>
            <person name="Joh K."/>
        </authorList>
    </citation>
    <scope>NUCLEOTIDE SEQUENCE [LARGE SCALE GENOMIC DNA]</scope>
    <source>
        <strain evidence="5 6">HMF3257</strain>
    </source>
</reference>
<keyword evidence="5" id="KW-0969">Cilium</keyword>
<organism evidence="5 6">
    <name type="scientific">Spirosoma telluris</name>
    <dbReference type="NCBI Taxonomy" id="2183553"/>
    <lineage>
        <taxon>Bacteria</taxon>
        <taxon>Pseudomonadati</taxon>
        <taxon>Bacteroidota</taxon>
        <taxon>Cytophagia</taxon>
        <taxon>Cytophagales</taxon>
        <taxon>Cytophagaceae</taxon>
        <taxon>Spirosoma</taxon>
    </lineage>
</organism>
<keyword evidence="3" id="KW-0812">Transmembrane</keyword>
<evidence type="ECO:0000256" key="3">
    <source>
        <dbReference type="SAM" id="Phobius"/>
    </source>
</evidence>
<keyword evidence="5" id="KW-0282">Flagellum</keyword>
<sequence>MFAYKTPWIALLALWILCSIWWHVCKIKYLCIDEGQPALTSSKTSVFTIADGNRFRLELPGNFRLAKSKPNINANSLSRSLDTLVAYLKANPGRSMTIIGYYSLAETNATNFKNLGLARAEEMKRYLMQQGISAESLQTISVNDNLLFTAQGDSLEGGLDFAFADSEKIKTEPLTTTVVATTKEEELTASPKFRSIVNPIDLYFPLDGTNYFKTIDTKIFFDEAIQYLRENKDKKLLLTGHTDNSGPEPVNMQLSLARANMVKANLLKAGVNPDQIEVQPKGETQPKADNSTLSGRQANRRVTVAVVQ</sequence>
<dbReference type="Proteomes" id="UP000249016">
    <property type="component" value="Unassembled WGS sequence"/>
</dbReference>
<feature type="compositionally biased region" description="Polar residues" evidence="2">
    <location>
        <begin position="287"/>
        <end position="297"/>
    </location>
</feature>
<proteinExistence type="predicted"/>
<dbReference type="AlphaFoldDB" id="A0A327NG28"/>
<dbReference type="RefSeq" id="WP_111340660.1">
    <property type="nucleotide sequence ID" value="NZ_QLII01000001.1"/>
</dbReference>
<evidence type="ECO:0000256" key="2">
    <source>
        <dbReference type="SAM" id="MobiDB-lite"/>
    </source>
</evidence>
<evidence type="ECO:0000256" key="1">
    <source>
        <dbReference type="PROSITE-ProRule" id="PRU00473"/>
    </source>
</evidence>
<dbReference type="Gene3D" id="3.30.1330.60">
    <property type="entry name" value="OmpA-like domain"/>
    <property type="match status" value="2"/>
</dbReference>
<dbReference type="EMBL" id="QLII01000001">
    <property type="protein sequence ID" value="RAI73785.1"/>
    <property type="molecule type" value="Genomic_DNA"/>
</dbReference>
<name>A0A327NG28_9BACT</name>
<keyword evidence="1 3" id="KW-0472">Membrane</keyword>
<feature type="transmembrane region" description="Helical" evidence="3">
    <location>
        <begin position="7"/>
        <end position="24"/>
    </location>
</feature>
<dbReference type="OrthoDB" id="9763897at2"/>
<dbReference type="InterPro" id="IPR006665">
    <property type="entry name" value="OmpA-like"/>
</dbReference>
<dbReference type="PROSITE" id="PS51123">
    <property type="entry name" value="OMPA_2"/>
    <property type="match status" value="1"/>
</dbReference>
<evidence type="ECO:0000259" key="4">
    <source>
        <dbReference type="PROSITE" id="PS51123"/>
    </source>
</evidence>
<protein>
    <submittedName>
        <fullName evidence="5">Flagellar motor protein MotB</fullName>
    </submittedName>
</protein>
<dbReference type="InterPro" id="IPR050330">
    <property type="entry name" value="Bact_OuterMem_StrucFunc"/>
</dbReference>
<dbReference type="CDD" id="cd07185">
    <property type="entry name" value="OmpA_C-like"/>
    <property type="match status" value="1"/>
</dbReference>
<evidence type="ECO:0000313" key="6">
    <source>
        <dbReference type="Proteomes" id="UP000249016"/>
    </source>
</evidence>
<dbReference type="PANTHER" id="PTHR30329:SF21">
    <property type="entry name" value="LIPOPROTEIN YIAD-RELATED"/>
    <property type="match status" value="1"/>
</dbReference>
<keyword evidence="3" id="KW-1133">Transmembrane helix</keyword>
<keyword evidence="5" id="KW-0966">Cell projection</keyword>
<dbReference type="InterPro" id="IPR036737">
    <property type="entry name" value="OmpA-like_sf"/>
</dbReference>
<evidence type="ECO:0000313" key="5">
    <source>
        <dbReference type="EMBL" id="RAI73785.1"/>
    </source>
</evidence>
<keyword evidence="6" id="KW-1185">Reference proteome</keyword>
<accession>A0A327NG28</accession>
<feature type="region of interest" description="Disordered" evidence="2">
    <location>
        <begin position="277"/>
        <end position="299"/>
    </location>
</feature>
<feature type="domain" description="OmpA-like" evidence="4">
    <location>
        <begin position="191"/>
        <end position="308"/>
    </location>
</feature>
<dbReference type="GO" id="GO:0016020">
    <property type="term" value="C:membrane"/>
    <property type="evidence" value="ECO:0007669"/>
    <property type="project" value="UniProtKB-UniRule"/>
</dbReference>
<dbReference type="SUPFAM" id="SSF103088">
    <property type="entry name" value="OmpA-like"/>
    <property type="match status" value="2"/>
</dbReference>
<dbReference type="PANTHER" id="PTHR30329">
    <property type="entry name" value="STATOR ELEMENT OF FLAGELLAR MOTOR COMPLEX"/>
    <property type="match status" value="1"/>
</dbReference>
<comment type="caution">
    <text evidence="5">The sequence shown here is derived from an EMBL/GenBank/DDBJ whole genome shotgun (WGS) entry which is preliminary data.</text>
</comment>